<dbReference type="PANTHER" id="PTHR38146:SF8">
    <property type="entry name" value="TIFY DOMAIN-CONTAINING PROTEIN"/>
    <property type="match status" value="1"/>
</dbReference>
<proteinExistence type="predicted"/>
<evidence type="ECO:0000313" key="1">
    <source>
        <dbReference type="EMBL" id="AGO87878.1"/>
    </source>
</evidence>
<sequence>MIPDNASTPRITAAAGTKLAGAFLRGTVKNENYLPPNFSSLTTDLYAPRSFIDHAALLRQAFAHCAKFPTAAPRRGLGRISIPVWLIILSDQLPIIALVGHYPTNKLIGRRPILKCEPKPALTIVPRRIYCIIRY</sequence>
<organism evidence="1">
    <name type="scientific">uncultured bacterium FPPP_33K14</name>
    <dbReference type="NCBI Taxonomy" id="1343846"/>
    <lineage>
        <taxon>Bacteria</taxon>
        <taxon>environmental samples</taxon>
    </lineage>
</organism>
<dbReference type="PANTHER" id="PTHR38146">
    <property type="entry name" value="30S RIBOSOMAL PROTEIN S12, CHLOROPLASTIC"/>
    <property type="match status" value="1"/>
</dbReference>
<protein>
    <submittedName>
        <fullName evidence="1">Uncharacterized protein</fullName>
    </submittedName>
</protein>
<dbReference type="EMBL" id="KF170417">
    <property type="protein sequence ID" value="AGO87878.1"/>
    <property type="molecule type" value="Genomic_DNA"/>
</dbReference>
<name>S4WB24_9BACT</name>
<accession>S4WB24</accession>
<reference evidence="1" key="1">
    <citation type="journal article" date="2014" name="ISME J.">
        <title>Genomic properties of Marine Group A bacteria indicate a role in the marine sulfur cycle.</title>
        <authorList>
            <person name="Wright J.J."/>
            <person name="Mewis K."/>
            <person name="Hanson N.W."/>
            <person name="Konwar K.M."/>
            <person name="Maas K.R."/>
            <person name="Hallam S.J."/>
        </authorList>
    </citation>
    <scope>NUCLEOTIDE SEQUENCE</scope>
</reference>
<dbReference type="AlphaFoldDB" id="S4WB24"/>